<sequence length="484" mass="54824">MADDAPYYRFAPSSPLFDDVAPISFDNDIAGTSLLVEEQHSFDKVVALKRLKMENETQGFPITSLREINMLLKCGDHPNVLNVRYVIHRDLKTSNLLLSHLGMLKWYVDKGFAQKLLCLFSVEKPSFVHENVAALWVEFIRALREFQYNVEQIYGIFFCLFIFFFEDPLLESIQSEEIIDKLLSLMFPVEDGKLSASVVSNGALVLNVLLETNQIRNSPSSVLAQEFQSASGVNNNSLLDGYQNCSFNSTDNTTSSTGQILMDPKRIVETRCAEYAASLISLILYGLDPIRNSEIILRHNDSVRIIIPSDLKEQQEFNLPAFILNALPDSLWSDNFVPLNDNNVYSNKLYSVSKRSLFLHLANRLLMSQQNSPAAEYIDELIKESSVYEKWHDFCTSSVQSFIDQNRSEKINSISVSARTSNFIEVDELPNDNILTLPNITIDQQISHLIVDDTIRRESLGIDHKPNQPSPTHQEAETKVLPSS</sequence>
<dbReference type="Proteomes" id="UP000605970">
    <property type="component" value="Unassembled WGS sequence"/>
</dbReference>
<evidence type="ECO:0000313" key="3">
    <source>
        <dbReference type="EMBL" id="KAF7638750.1"/>
    </source>
</evidence>
<proteinExistence type="inferred from homology"/>
<name>A0A8S9ZZP6_9BILA</name>
<dbReference type="GO" id="GO:0019903">
    <property type="term" value="F:protein phosphatase binding"/>
    <property type="evidence" value="ECO:0007669"/>
    <property type="project" value="InterPro"/>
</dbReference>
<dbReference type="Pfam" id="PF04499">
    <property type="entry name" value="SAPS"/>
    <property type="match status" value="1"/>
</dbReference>
<evidence type="ECO:0008006" key="5">
    <source>
        <dbReference type="Google" id="ProtNLM"/>
    </source>
</evidence>
<keyword evidence="4" id="KW-1185">Reference proteome</keyword>
<accession>A0A8S9ZZP6</accession>
<protein>
    <recommendedName>
        <fullName evidence="5">Protein kinase domain-containing protein</fullName>
    </recommendedName>
</protein>
<comment type="caution">
    <text evidence="3">The sequence shown here is derived from an EMBL/GenBank/DDBJ whole genome shotgun (WGS) entry which is preliminary data.</text>
</comment>
<dbReference type="InterPro" id="IPR011009">
    <property type="entry name" value="Kinase-like_dom_sf"/>
</dbReference>
<dbReference type="OrthoDB" id="295029at2759"/>
<dbReference type="InterPro" id="IPR007587">
    <property type="entry name" value="SAPS"/>
</dbReference>
<dbReference type="EMBL" id="JABEBT010000010">
    <property type="protein sequence ID" value="KAF7638750.1"/>
    <property type="molecule type" value="Genomic_DNA"/>
</dbReference>
<evidence type="ECO:0000256" key="2">
    <source>
        <dbReference type="SAM" id="MobiDB-lite"/>
    </source>
</evidence>
<dbReference type="Gene3D" id="3.30.200.20">
    <property type="entry name" value="Phosphorylase Kinase, domain 1"/>
    <property type="match status" value="1"/>
</dbReference>
<reference evidence="3" key="1">
    <citation type="journal article" date="2020" name="Ecol. Evol.">
        <title>Genome structure and content of the rice root-knot nematode (Meloidogyne graminicola).</title>
        <authorList>
            <person name="Phan N.T."/>
            <person name="Danchin E.G.J."/>
            <person name="Klopp C."/>
            <person name="Perfus-Barbeoch L."/>
            <person name="Kozlowski D.K."/>
            <person name="Koutsovoulos G.D."/>
            <person name="Lopez-Roques C."/>
            <person name="Bouchez O."/>
            <person name="Zahm M."/>
            <person name="Besnard G."/>
            <person name="Bellafiore S."/>
        </authorList>
    </citation>
    <scope>NUCLEOTIDE SEQUENCE</scope>
    <source>
        <strain evidence="3">VN-18</strain>
    </source>
</reference>
<evidence type="ECO:0000256" key="1">
    <source>
        <dbReference type="ARBA" id="ARBA00006180"/>
    </source>
</evidence>
<dbReference type="AlphaFoldDB" id="A0A8S9ZZP6"/>
<comment type="similarity">
    <text evidence="1">Belongs to the SAPS family.</text>
</comment>
<organism evidence="3 4">
    <name type="scientific">Meloidogyne graminicola</name>
    <dbReference type="NCBI Taxonomy" id="189291"/>
    <lineage>
        <taxon>Eukaryota</taxon>
        <taxon>Metazoa</taxon>
        <taxon>Ecdysozoa</taxon>
        <taxon>Nematoda</taxon>
        <taxon>Chromadorea</taxon>
        <taxon>Rhabditida</taxon>
        <taxon>Tylenchina</taxon>
        <taxon>Tylenchomorpha</taxon>
        <taxon>Tylenchoidea</taxon>
        <taxon>Meloidogynidae</taxon>
        <taxon>Meloidogyninae</taxon>
        <taxon>Meloidogyne</taxon>
    </lineage>
</organism>
<feature type="region of interest" description="Disordered" evidence="2">
    <location>
        <begin position="461"/>
        <end position="484"/>
    </location>
</feature>
<evidence type="ECO:0000313" key="4">
    <source>
        <dbReference type="Proteomes" id="UP000605970"/>
    </source>
</evidence>
<dbReference type="SUPFAM" id="SSF56112">
    <property type="entry name" value="Protein kinase-like (PK-like)"/>
    <property type="match status" value="1"/>
</dbReference>
<gene>
    <name evidence="3" type="ORF">Mgra_00001831</name>
</gene>